<dbReference type="Proteomes" id="UP000255224">
    <property type="component" value="Unassembled WGS sequence"/>
</dbReference>
<dbReference type="Proteomes" id="UP000273270">
    <property type="component" value="Chromosome"/>
</dbReference>
<accession>A0A3G6NKK6</accession>
<protein>
    <submittedName>
        <fullName evidence="3">Uncharacterized protein</fullName>
    </submittedName>
</protein>
<keyword evidence="1" id="KW-1133">Transmembrane helix</keyword>
<dbReference type="KEGG" id="ccau:EG346_21805"/>
<proteinExistence type="predicted"/>
<evidence type="ECO:0000313" key="3">
    <source>
        <dbReference type="EMBL" id="STD01093.1"/>
    </source>
</evidence>
<reference evidence="5" key="2">
    <citation type="submission" date="2018-11" db="EMBL/GenBank/DDBJ databases">
        <title>Proposal to divide the Flavobacteriaceae and reorganize its genera based on Amino Acid Identity values calculated from whole genome sequences.</title>
        <authorList>
            <person name="Nicholson A.C."/>
            <person name="Gulvik C.A."/>
            <person name="Whitney A.M."/>
            <person name="Humrighouse B.W."/>
            <person name="Bell M."/>
            <person name="Holmes B."/>
            <person name="Steigerwalt A.G."/>
            <person name="Villarma A."/>
            <person name="Sheth M."/>
            <person name="Batra D."/>
            <person name="Pryor J."/>
            <person name="Bernardet J.-F."/>
            <person name="Hugo C."/>
            <person name="Kampfer P."/>
            <person name="Newman J."/>
            <person name="McQuiston J.R."/>
        </authorList>
    </citation>
    <scope>NUCLEOTIDE SEQUENCE [LARGE SCALE GENOMIC DNA]</scope>
    <source>
        <strain evidence="5">G0188</strain>
    </source>
</reference>
<accession>A0A376E370</accession>
<gene>
    <name evidence="2" type="ORF">EG346_21805</name>
    <name evidence="3" type="ORF">NCTC13533_03057</name>
</gene>
<evidence type="ECO:0000313" key="5">
    <source>
        <dbReference type="Proteomes" id="UP000273270"/>
    </source>
</evidence>
<evidence type="ECO:0000313" key="2">
    <source>
        <dbReference type="EMBL" id="AZA50647.1"/>
    </source>
</evidence>
<keyword evidence="1" id="KW-0812">Transmembrane</keyword>
<evidence type="ECO:0000313" key="4">
    <source>
        <dbReference type="Proteomes" id="UP000255224"/>
    </source>
</evidence>
<dbReference type="EMBL" id="CP033920">
    <property type="protein sequence ID" value="AZA50647.1"/>
    <property type="molecule type" value="Genomic_DNA"/>
</dbReference>
<dbReference type="AlphaFoldDB" id="A0A376E370"/>
<evidence type="ECO:0000256" key="1">
    <source>
        <dbReference type="SAM" id="Phobius"/>
    </source>
</evidence>
<keyword evidence="5" id="KW-1185">Reference proteome</keyword>
<organism evidence="3 4">
    <name type="scientific">Chryseobacterium carnipullorum</name>
    <dbReference type="NCBI Taxonomy" id="1124835"/>
    <lineage>
        <taxon>Bacteria</taxon>
        <taxon>Pseudomonadati</taxon>
        <taxon>Bacteroidota</taxon>
        <taxon>Flavobacteriia</taxon>
        <taxon>Flavobacteriales</taxon>
        <taxon>Weeksellaceae</taxon>
        <taxon>Chryseobacterium group</taxon>
        <taxon>Chryseobacterium</taxon>
    </lineage>
</organism>
<name>A0A376E370_CHRCU</name>
<reference evidence="3 4" key="1">
    <citation type="submission" date="2018-06" db="EMBL/GenBank/DDBJ databases">
        <authorList>
            <consortium name="Pathogen Informatics"/>
            <person name="Doyle S."/>
        </authorList>
    </citation>
    <scope>NUCLEOTIDE SEQUENCE [LARGE SCALE GENOMIC DNA]</scope>
    <source>
        <strain evidence="3 4">NCTC13533</strain>
    </source>
</reference>
<dbReference type="EMBL" id="UFVQ01000003">
    <property type="protein sequence ID" value="STD01093.1"/>
    <property type="molecule type" value="Genomic_DNA"/>
</dbReference>
<sequence length="297" mass="32439">MSLYNLILNNHRLNLTYILFRKTIKLTKTYMMKKSIFLLICFIPILFFSQVGINTASPTTTLDVAASPSDLSKKDGITVPRLTRQELTNKGNALYTGSEKGTMIYITDISGGDTVSTRANITTVGYYYFDGSIWQKMSPDISTPMPAYFRVTADIPSFLTAQTAGQATRVFNLAQIKNAIPGLTYNASNSTVAFPPGTYQITLVYEAIHNATGCNISSYYVDFPEGIGAGVTRVHSTASHIEGASSNHGGSITYTTVFTGNRAWRVELGRGQSGNCWGDGMTLRGQSTHLLIFRIGD</sequence>
<reference evidence="2" key="3">
    <citation type="submission" date="2018-11" db="EMBL/GenBank/DDBJ databases">
        <title>Proposal to divide the Flavobacteriaceae and reorganize its genera based on Amino Acid Identity values calculated from whole genome sequences.</title>
        <authorList>
            <person name="Nicholson A.C."/>
            <person name="Gulvik C.A."/>
            <person name="Whitney A.M."/>
            <person name="Humrighouse B.W."/>
            <person name="Bell M."/>
            <person name="Holmes B."/>
            <person name="Steigerwalt A."/>
            <person name="Villarma A."/>
            <person name="Sheth M."/>
            <person name="Batra D."/>
            <person name="Pryor J."/>
            <person name="Bernardet J.-F."/>
            <person name="Hugo C."/>
            <person name="Kampfer P."/>
            <person name="Newman J."/>
            <person name="Mcquiston J.R."/>
        </authorList>
    </citation>
    <scope>NUCLEOTIDE SEQUENCE [LARGE SCALE GENOMIC DNA]</scope>
    <source>
        <strain evidence="2">G0188</strain>
    </source>
</reference>
<feature type="transmembrane region" description="Helical" evidence="1">
    <location>
        <begin position="35"/>
        <end position="53"/>
    </location>
</feature>
<keyword evidence="1" id="KW-0472">Membrane</keyword>